<dbReference type="AlphaFoldDB" id="D7TLH7"/>
<proteinExistence type="predicted"/>
<dbReference type="PaxDb" id="29760-VIT_18s0001g06570.t01"/>
<dbReference type="HOGENOM" id="CLU_3243227_0_0_1"/>
<name>D7TLH7_VITVI</name>
<dbReference type="InParanoid" id="D7TLH7"/>
<accession>D7TLH7</accession>
<dbReference type="Proteomes" id="UP000009183">
    <property type="component" value="Chromosome 18, unordered"/>
</dbReference>
<sequence>MDPPMIPRSSSSANVLKNDYHHPGLFSNKILFSVDLVMHSQNQ</sequence>
<evidence type="ECO:0000313" key="1">
    <source>
        <dbReference type="EMBL" id="CBI31350.3"/>
    </source>
</evidence>
<reference evidence="2" key="1">
    <citation type="journal article" date="2007" name="Nature">
        <title>The grapevine genome sequence suggests ancestral hexaploidization in major angiosperm phyla.</title>
        <authorList>
            <consortium name="The French-Italian Public Consortium for Grapevine Genome Characterization."/>
            <person name="Jaillon O."/>
            <person name="Aury J.-M."/>
            <person name="Noel B."/>
            <person name="Policriti A."/>
            <person name="Clepet C."/>
            <person name="Casagrande A."/>
            <person name="Choisne N."/>
            <person name="Aubourg S."/>
            <person name="Vitulo N."/>
            <person name="Jubin C."/>
            <person name="Vezzi A."/>
            <person name="Legeai F."/>
            <person name="Hugueney P."/>
            <person name="Dasilva C."/>
            <person name="Horner D."/>
            <person name="Mica E."/>
            <person name="Jublot D."/>
            <person name="Poulain J."/>
            <person name="Bruyere C."/>
            <person name="Billault A."/>
            <person name="Segurens B."/>
            <person name="Gouyvenoux M."/>
            <person name="Ugarte E."/>
            <person name="Cattonaro F."/>
            <person name="Anthouard V."/>
            <person name="Vico V."/>
            <person name="Del Fabbro C."/>
            <person name="Alaux M."/>
            <person name="Di Gaspero G."/>
            <person name="Dumas V."/>
            <person name="Felice N."/>
            <person name="Paillard S."/>
            <person name="Juman I."/>
            <person name="Moroldo M."/>
            <person name="Scalabrin S."/>
            <person name="Canaguier A."/>
            <person name="Le Clainche I."/>
            <person name="Malacrida G."/>
            <person name="Durand E."/>
            <person name="Pesole G."/>
            <person name="Laucou V."/>
            <person name="Chatelet P."/>
            <person name="Merdinoglu D."/>
            <person name="Delledonne M."/>
            <person name="Pezzotti M."/>
            <person name="Lecharny A."/>
            <person name="Scarpelli C."/>
            <person name="Artiguenave F."/>
            <person name="Pe M.E."/>
            <person name="Valle G."/>
            <person name="Morgante M."/>
            <person name="Caboche M."/>
            <person name="Adam-Blondon A.-F."/>
            <person name="Weissenbach J."/>
            <person name="Quetier F."/>
            <person name="Wincker P."/>
        </authorList>
    </citation>
    <scope>NUCLEOTIDE SEQUENCE [LARGE SCALE GENOMIC DNA]</scope>
    <source>
        <strain evidence="2">cv. Pinot noir / PN40024</strain>
    </source>
</reference>
<gene>
    <name evidence="1" type="ordered locus">VIT_18s0001g06570</name>
</gene>
<protein>
    <submittedName>
        <fullName evidence="1">Uncharacterized protein</fullName>
    </submittedName>
</protein>
<evidence type="ECO:0000313" key="2">
    <source>
        <dbReference type="Proteomes" id="UP000009183"/>
    </source>
</evidence>
<organism evidence="1 2">
    <name type="scientific">Vitis vinifera</name>
    <name type="common">Grape</name>
    <dbReference type="NCBI Taxonomy" id="29760"/>
    <lineage>
        <taxon>Eukaryota</taxon>
        <taxon>Viridiplantae</taxon>
        <taxon>Streptophyta</taxon>
        <taxon>Embryophyta</taxon>
        <taxon>Tracheophyta</taxon>
        <taxon>Spermatophyta</taxon>
        <taxon>Magnoliopsida</taxon>
        <taxon>eudicotyledons</taxon>
        <taxon>Gunneridae</taxon>
        <taxon>Pentapetalae</taxon>
        <taxon>rosids</taxon>
        <taxon>Vitales</taxon>
        <taxon>Vitaceae</taxon>
        <taxon>Viteae</taxon>
        <taxon>Vitis</taxon>
    </lineage>
</organism>
<keyword evidence="2" id="KW-1185">Reference proteome</keyword>
<dbReference type="EMBL" id="FN595996">
    <property type="protein sequence ID" value="CBI31350.3"/>
    <property type="molecule type" value="Genomic_DNA"/>
</dbReference>